<dbReference type="Proteomes" id="UP001589774">
    <property type="component" value="Unassembled WGS sequence"/>
</dbReference>
<dbReference type="HAMAP" id="MF_00323">
    <property type="entry name" value="Ferrochelatase"/>
    <property type="match status" value="1"/>
</dbReference>
<evidence type="ECO:0000256" key="8">
    <source>
        <dbReference type="RuleBase" id="RU004185"/>
    </source>
</evidence>
<keyword evidence="2 7" id="KW-0408">Iron</keyword>
<dbReference type="Gene3D" id="3.40.50.1400">
    <property type="match status" value="2"/>
</dbReference>
<keyword evidence="7" id="KW-0963">Cytoplasm</keyword>
<dbReference type="Pfam" id="PF00762">
    <property type="entry name" value="Ferrochelatase"/>
    <property type="match status" value="1"/>
</dbReference>
<dbReference type="InterPro" id="IPR033644">
    <property type="entry name" value="Ferrochelatase_C"/>
</dbReference>
<dbReference type="EMBL" id="JBHLWO010000001">
    <property type="protein sequence ID" value="MFC0317176.1"/>
    <property type="molecule type" value="Genomic_DNA"/>
</dbReference>
<dbReference type="RefSeq" id="WP_013664369.1">
    <property type="nucleotide sequence ID" value="NZ_JBHLWO010000001.1"/>
</dbReference>
<keyword evidence="3 7" id="KW-0350">Heme biosynthesis</keyword>
<comment type="subcellular location">
    <subcellularLocation>
        <location evidence="7">Cytoplasm</location>
    </subcellularLocation>
</comment>
<evidence type="ECO:0000313" key="10">
    <source>
        <dbReference type="Proteomes" id="UP001589774"/>
    </source>
</evidence>
<comment type="function">
    <text evidence="7">Catalyzes the ferrous insertion into protoporphyrin IX.</text>
</comment>
<dbReference type="NCBIfam" id="TIGR00109">
    <property type="entry name" value="hemH"/>
    <property type="match status" value="1"/>
</dbReference>
<accession>A0ABV6HE57</accession>
<dbReference type="CDD" id="cd00419">
    <property type="entry name" value="Ferrochelatase_C"/>
    <property type="match status" value="1"/>
</dbReference>
<keyword evidence="7" id="KW-0479">Metal-binding</keyword>
<gene>
    <name evidence="7 9" type="primary">hemH</name>
    <name evidence="9" type="ORF">ACFFI0_02600</name>
</gene>
<comment type="catalytic activity">
    <reaction evidence="6">
        <text>Fe-coproporphyrin III + 2 H(+) = coproporphyrin III + Fe(2+)</text>
        <dbReference type="Rhea" id="RHEA:49572"/>
        <dbReference type="ChEBI" id="CHEBI:15378"/>
        <dbReference type="ChEBI" id="CHEBI:29033"/>
        <dbReference type="ChEBI" id="CHEBI:68438"/>
        <dbReference type="ChEBI" id="CHEBI:131725"/>
        <dbReference type="EC" id="4.99.1.9"/>
    </reaction>
    <physiologicalReaction direction="right-to-left" evidence="6">
        <dbReference type="Rhea" id="RHEA:49574"/>
    </physiologicalReaction>
</comment>
<evidence type="ECO:0000256" key="6">
    <source>
        <dbReference type="ARBA" id="ARBA00024536"/>
    </source>
</evidence>
<evidence type="ECO:0000313" key="9">
    <source>
        <dbReference type="EMBL" id="MFC0317176.1"/>
    </source>
</evidence>
<name>A0ABV6HE57_9SPHI</name>
<evidence type="ECO:0000256" key="1">
    <source>
        <dbReference type="ARBA" id="ARBA00007718"/>
    </source>
</evidence>
<evidence type="ECO:0000256" key="2">
    <source>
        <dbReference type="ARBA" id="ARBA00023004"/>
    </source>
</evidence>
<dbReference type="EC" id="4.98.1.1" evidence="7"/>
<dbReference type="PANTHER" id="PTHR11108:SF1">
    <property type="entry name" value="FERROCHELATASE, MITOCHONDRIAL"/>
    <property type="match status" value="1"/>
</dbReference>
<feature type="binding site" evidence="7">
    <location>
        <position position="296"/>
    </location>
    <ligand>
        <name>Fe(2+)</name>
        <dbReference type="ChEBI" id="CHEBI:29033"/>
    </ligand>
</feature>
<keyword evidence="4 7" id="KW-0456">Lyase</keyword>
<evidence type="ECO:0000256" key="5">
    <source>
        <dbReference type="ARBA" id="ARBA00023244"/>
    </source>
</evidence>
<feature type="binding site" evidence="7">
    <location>
        <position position="193"/>
    </location>
    <ligand>
        <name>Fe(2+)</name>
        <dbReference type="ChEBI" id="CHEBI:29033"/>
    </ligand>
</feature>
<evidence type="ECO:0000256" key="7">
    <source>
        <dbReference type="HAMAP-Rule" id="MF_00323"/>
    </source>
</evidence>
<comment type="similarity">
    <text evidence="1 7 8">Belongs to the ferrochelatase family.</text>
</comment>
<reference evidence="9 10" key="1">
    <citation type="submission" date="2024-09" db="EMBL/GenBank/DDBJ databases">
        <authorList>
            <person name="Sun Q."/>
            <person name="Mori K."/>
        </authorList>
    </citation>
    <scope>NUCLEOTIDE SEQUENCE [LARGE SCALE GENOMIC DNA]</scope>
    <source>
        <strain evidence="9 10">CCM 7765</strain>
    </source>
</reference>
<dbReference type="PANTHER" id="PTHR11108">
    <property type="entry name" value="FERROCHELATASE"/>
    <property type="match status" value="1"/>
</dbReference>
<keyword evidence="10" id="KW-1185">Reference proteome</keyword>
<keyword evidence="5 7" id="KW-0627">Porphyrin biosynthesis</keyword>
<proteinExistence type="inferred from homology"/>
<organism evidence="9 10">
    <name type="scientific">Olivibacter oleidegradans</name>
    <dbReference type="NCBI Taxonomy" id="760123"/>
    <lineage>
        <taxon>Bacteria</taxon>
        <taxon>Pseudomonadati</taxon>
        <taxon>Bacteroidota</taxon>
        <taxon>Sphingobacteriia</taxon>
        <taxon>Sphingobacteriales</taxon>
        <taxon>Sphingobacteriaceae</taxon>
        <taxon>Olivibacter</taxon>
    </lineage>
</organism>
<dbReference type="InterPro" id="IPR033659">
    <property type="entry name" value="Ferrochelatase_N"/>
</dbReference>
<evidence type="ECO:0000256" key="3">
    <source>
        <dbReference type="ARBA" id="ARBA00023133"/>
    </source>
</evidence>
<comment type="catalytic activity">
    <reaction evidence="7">
        <text>heme b + 2 H(+) = protoporphyrin IX + Fe(2+)</text>
        <dbReference type="Rhea" id="RHEA:22584"/>
        <dbReference type="ChEBI" id="CHEBI:15378"/>
        <dbReference type="ChEBI" id="CHEBI:29033"/>
        <dbReference type="ChEBI" id="CHEBI:57306"/>
        <dbReference type="ChEBI" id="CHEBI:60344"/>
        <dbReference type="EC" id="4.98.1.1"/>
    </reaction>
</comment>
<protein>
    <recommendedName>
        <fullName evidence="7">Ferrochelatase</fullName>
        <ecNumber evidence="7">4.98.1.1</ecNumber>
    </recommendedName>
    <alternativeName>
        <fullName evidence="7">Heme synthase</fullName>
    </alternativeName>
    <alternativeName>
        <fullName evidence="7">Protoheme ferro-lyase</fullName>
    </alternativeName>
</protein>
<comment type="pathway">
    <text evidence="7">Porphyrin-containing compound metabolism; protoheme biosynthesis; protoheme from protoporphyrin-IX: step 1/1.</text>
</comment>
<dbReference type="SUPFAM" id="SSF53800">
    <property type="entry name" value="Chelatase"/>
    <property type="match status" value="1"/>
</dbReference>
<comment type="caution">
    <text evidence="9">The sequence shown here is derived from an EMBL/GenBank/DDBJ whole genome shotgun (WGS) entry which is preliminary data.</text>
</comment>
<sequence length="356" mass="40403">MKAKKGVLLINLGTPDSPKVPDVRRYLDEFLMDGRVIDIGVIQRNLLVRGIIVPFRSPKTAKLYNEIWDKEKGSPLLYISEEQVALLREELSDEYQIELAMRYQNPSIEQALEKLRLAMVDSIRVIPLFPQYASATTGSVIEKVMRLMSTWPTFPEISFVNQFYDNELMIEAFADNGRLKKPETFDHVLFSFHGLPIRQLKNVDNSGNHGCDAPNCCAQISSTNKFCYVAQCHATARLIAEKLHIAPEKYTVCFQSRLGKEPWVQPYTSDALEKLAHEGAKRLLVFSPAFVADCIETLYEITVEYGQEFKKLGGEHVELVPSLNTHPKWIEALKQMVLGEQANIPNMQLGETVVNK</sequence>
<evidence type="ECO:0000256" key="4">
    <source>
        <dbReference type="ARBA" id="ARBA00023239"/>
    </source>
</evidence>
<dbReference type="InterPro" id="IPR001015">
    <property type="entry name" value="Ferrochelatase"/>
</dbReference>
<dbReference type="CDD" id="cd03411">
    <property type="entry name" value="Ferrochelatase_N"/>
    <property type="match status" value="1"/>
</dbReference>